<dbReference type="Gene3D" id="3.30.160.70">
    <property type="entry name" value="Methylated DNA-protein cysteine methyltransferase domain"/>
    <property type="match status" value="1"/>
</dbReference>
<keyword evidence="2" id="KW-0489">Methyltransferase</keyword>
<dbReference type="EMBL" id="BKAU01000007">
    <property type="protein sequence ID" value="GEP98743.1"/>
    <property type="molecule type" value="Genomic_DNA"/>
</dbReference>
<evidence type="ECO:0000256" key="6">
    <source>
        <dbReference type="ARBA" id="ARBA00049348"/>
    </source>
</evidence>
<protein>
    <recommendedName>
        <fullName evidence="7">Methylated-DNA-[protein]-cysteine S-methyltransferase DNA binding domain-containing protein</fullName>
    </recommendedName>
</protein>
<dbReference type="InterPro" id="IPR001497">
    <property type="entry name" value="MethylDNA_cys_MeTrfase_AS"/>
</dbReference>
<feature type="domain" description="Methylated-DNA-[protein]-cysteine S-methyltransferase DNA binding" evidence="7">
    <location>
        <begin position="95"/>
        <end position="171"/>
    </location>
</feature>
<keyword evidence="4" id="KW-0227">DNA damage</keyword>
<sequence length="176" mass="19110">MKTQIAVMQPEEYATLSIRYSFGTTLFGEVLTASTSRGICYIAFADNGKDAAIAELQQHFPAAAYLEEEDDQHRIAIAVINGKDAAVTLHVKGTPFRQQVWRKLLAVPKGEVISYSALAGDSRASRATGSAVAANPVACLIPCHRVVKASGETGQYHWGSSRKSAMIKWEAQQVNR</sequence>
<keyword evidence="5" id="KW-0234">DNA repair</keyword>
<dbReference type="AlphaFoldDB" id="A0A512RSR9"/>
<gene>
    <name evidence="8" type="ORF">CCY01nite_50030</name>
</gene>
<dbReference type="PANTHER" id="PTHR10815">
    <property type="entry name" value="METHYLATED-DNA--PROTEIN-CYSTEINE METHYLTRANSFERASE"/>
    <property type="match status" value="1"/>
</dbReference>
<dbReference type="InterPro" id="IPR036388">
    <property type="entry name" value="WH-like_DNA-bd_sf"/>
</dbReference>
<comment type="catalytic activity">
    <reaction evidence="1">
        <text>a 4-O-methyl-thymidine in DNA + L-cysteinyl-[protein] = a thymidine in DNA + S-methyl-L-cysteinyl-[protein]</text>
        <dbReference type="Rhea" id="RHEA:53428"/>
        <dbReference type="Rhea" id="RHEA-COMP:10131"/>
        <dbReference type="Rhea" id="RHEA-COMP:10132"/>
        <dbReference type="Rhea" id="RHEA-COMP:13555"/>
        <dbReference type="Rhea" id="RHEA-COMP:13556"/>
        <dbReference type="ChEBI" id="CHEBI:29950"/>
        <dbReference type="ChEBI" id="CHEBI:82612"/>
        <dbReference type="ChEBI" id="CHEBI:137386"/>
        <dbReference type="ChEBI" id="CHEBI:137387"/>
        <dbReference type="EC" id="2.1.1.63"/>
    </reaction>
</comment>
<dbReference type="PROSITE" id="PS00374">
    <property type="entry name" value="MGMT"/>
    <property type="match status" value="1"/>
</dbReference>
<name>A0A512RSR9_9BACT</name>
<evidence type="ECO:0000259" key="7">
    <source>
        <dbReference type="Pfam" id="PF01035"/>
    </source>
</evidence>
<reference evidence="8 9" key="1">
    <citation type="submission" date="2019-07" db="EMBL/GenBank/DDBJ databases">
        <title>Whole genome shotgun sequence of Chitinophaga cymbidii NBRC 109752.</title>
        <authorList>
            <person name="Hosoyama A."/>
            <person name="Uohara A."/>
            <person name="Ohji S."/>
            <person name="Ichikawa N."/>
        </authorList>
    </citation>
    <scope>NUCLEOTIDE SEQUENCE [LARGE SCALE GENOMIC DNA]</scope>
    <source>
        <strain evidence="8 9">NBRC 109752</strain>
    </source>
</reference>
<dbReference type="PANTHER" id="PTHR10815:SF13">
    <property type="entry name" value="METHYLATED-DNA--PROTEIN-CYSTEINE METHYLTRANSFERASE"/>
    <property type="match status" value="1"/>
</dbReference>
<evidence type="ECO:0000313" key="9">
    <source>
        <dbReference type="Proteomes" id="UP000321436"/>
    </source>
</evidence>
<evidence type="ECO:0000256" key="1">
    <source>
        <dbReference type="ARBA" id="ARBA00001286"/>
    </source>
</evidence>
<dbReference type="SUPFAM" id="SSF53155">
    <property type="entry name" value="Methylated DNA-protein cysteine methyltransferase domain"/>
    <property type="match status" value="1"/>
</dbReference>
<dbReference type="GO" id="GO:0003908">
    <property type="term" value="F:methylated-DNA-[protein]-cysteine S-methyltransferase activity"/>
    <property type="evidence" value="ECO:0007669"/>
    <property type="project" value="UniProtKB-EC"/>
</dbReference>
<dbReference type="InterPro" id="IPR036631">
    <property type="entry name" value="MGMT_N_sf"/>
</dbReference>
<dbReference type="Proteomes" id="UP000321436">
    <property type="component" value="Unassembled WGS sequence"/>
</dbReference>
<evidence type="ECO:0000256" key="4">
    <source>
        <dbReference type="ARBA" id="ARBA00022763"/>
    </source>
</evidence>
<dbReference type="SUPFAM" id="SSF46767">
    <property type="entry name" value="Methylated DNA-protein cysteine methyltransferase, C-terminal domain"/>
    <property type="match status" value="1"/>
</dbReference>
<dbReference type="Gene3D" id="1.10.10.10">
    <property type="entry name" value="Winged helix-like DNA-binding domain superfamily/Winged helix DNA-binding domain"/>
    <property type="match status" value="1"/>
</dbReference>
<comment type="catalytic activity">
    <reaction evidence="6">
        <text>a 6-O-methyl-2'-deoxyguanosine in DNA + L-cysteinyl-[protein] = S-methyl-L-cysteinyl-[protein] + a 2'-deoxyguanosine in DNA</text>
        <dbReference type="Rhea" id="RHEA:24000"/>
        <dbReference type="Rhea" id="RHEA-COMP:10131"/>
        <dbReference type="Rhea" id="RHEA-COMP:10132"/>
        <dbReference type="Rhea" id="RHEA-COMP:11367"/>
        <dbReference type="Rhea" id="RHEA-COMP:11368"/>
        <dbReference type="ChEBI" id="CHEBI:29950"/>
        <dbReference type="ChEBI" id="CHEBI:82612"/>
        <dbReference type="ChEBI" id="CHEBI:85445"/>
        <dbReference type="ChEBI" id="CHEBI:85448"/>
        <dbReference type="EC" id="2.1.1.63"/>
    </reaction>
</comment>
<comment type="caution">
    <text evidence="8">The sequence shown here is derived from an EMBL/GenBank/DDBJ whole genome shotgun (WGS) entry which is preliminary data.</text>
</comment>
<dbReference type="OrthoDB" id="9802228at2"/>
<dbReference type="InterPro" id="IPR014048">
    <property type="entry name" value="MethylDNA_cys_MeTrfase_DNA-bd"/>
</dbReference>
<organism evidence="8 9">
    <name type="scientific">Chitinophaga cymbidii</name>
    <dbReference type="NCBI Taxonomy" id="1096750"/>
    <lineage>
        <taxon>Bacteria</taxon>
        <taxon>Pseudomonadati</taxon>
        <taxon>Bacteroidota</taxon>
        <taxon>Chitinophagia</taxon>
        <taxon>Chitinophagales</taxon>
        <taxon>Chitinophagaceae</taxon>
        <taxon>Chitinophaga</taxon>
    </lineage>
</organism>
<proteinExistence type="predicted"/>
<accession>A0A512RSR9</accession>
<keyword evidence="9" id="KW-1185">Reference proteome</keyword>
<evidence type="ECO:0000256" key="5">
    <source>
        <dbReference type="ARBA" id="ARBA00023204"/>
    </source>
</evidence>
<dbReference type="NCBIfam" id="TIGR00589">
    <property type="entry name" value="ogt"/>
    <property type="match status" value="1"/>
</dbReference>
<evidence type="ECO:0000256" key="2">
    <source>
        <dbReference type="ARBA" id="ARBA00022603"/>
    </source>
</evidence>
<dbReference type="Pfam" id="PF01035">
    <property type="entry name" value="DNA_binding_1"/>
    <property type="match status" value="1"/>
</dbReference>
<evidence type="ECO:0000256" key="3">
    <source>
        <dbReference type="ARBA" id="ARBA00022679"/>
    </source>
</evidence>
<dbReference type="GO" id="GO:0032259">
    <property type="term" value="P:methylation"/>
    <property type="evidence" value="ECO:0007669"/>
    <property type="project" value="UniProtKB-KW"/>
</dbReference>
<dbReference type="CDD" id="cd06445">
    <property type="entry name" value="ATase"/>
    <property type="match status" value="1"/>
</dbReference>
<keyword evidence="3" id="KW-0808">Transferase</keyword>
<evidence type="ECO:0000313" key="8">
    <source>
        <dbReference type="EMBL" id="GEP98743.1"/>
    </source>
</evidence>
<dbReference type="InterPro" id="IPR036217">
    <property type="entry name" value="MethylDNA_cys_MeTrfase_DNAb"/>
</dbReference>
<dbReference type="GO" id="GO:0006281">
    <property type="term" value="P:DNA repair"/>
    <property type="evidence" value="ECO:0007669"/>
    <property type="project" value="UniProtKB-KW"/>
</dbReference>
<dbReference type="RefSeq" id="WP_146867356.1">
    <property type="nucleotide sequence ID" value="NZ_BKAU01000007.1"/>
</dbReference>